<dbReference type="RefSeq" id="WP_252441644.1">
    <property type="nucleotide sequence ID" value="NZ_JAGSOV010000049.1"/>
</dbReference>
<evidence type="ECO:0000313" key="2">
    <source>
        <dbReference type="EMBL" id="MCO1657993.1"/>
    </source>
</evidence>
<dbReference type="InterPro" id="IPR019303">
    <property type="entry name" value="vWA_TerF_C"/>
</dbReference>
<evidence type="ECO:0000313" key="3">
    <source>
        <dbReference type="Proteomes" id="UP001165283"/>
    </source>
</evidence>
<feature type="domain" description="vWA found in TerF C terminus" evidence="1">
    <location>
        <begin position="2"/>
        <end position="85"/>
    </location>
</feature>
<sequence>MRRNREIEQELRAAAAEPVFWQFVGLGTAKFGVLERFDTLPGRTVDNVGFFAVPDIEAVPDAELYDRLLAEFPRWATAARELGILP</sequence>
<proteinExistence type="predicted"/>
<keyword evidence="3" id="KW-1185">Reference proteome</keyword>
<dbReference type="EMBL" id="JAGSOV010000049">
    <property type="protein sequence ID" value="MCO1657993.1"/>
    <property type="molecule type" value="Genomic_DNA"/>
</dbReference>
<evidence type="ECO:0000259" key="1">
    <source>
        <dbReference type="Pfam" id="PF10138"/>
    </source>
</evidence>
<dbReference type="Pfam" id="PF10138">
    <property type="entry name" value="vWA-TerF-like"/>
    <property type="match status" value="1"/>
</dbReference>
<accession>A0ABT1A4Y0</accession>
<comment type="caution">
    <text evidence="2">The sequence shown here is derived from an EMBL/GenBank/DDBJ whole genome shotgun (WGS) entry which is preliminary data.</text>
</comment>
<organism evidence="2 3">
    <name type="scientific">Pseudonocardia humida</name>
    <dbReference type="NCBI Taxonomy" id="2800819"/>
    <lineage>
        <taxon>Bacteria</taxon>
        <taxon>Bacillati</taxon>
        <taxon>Actinomycetota</taxon>
        <taxon>Actinomycetes</taxon>
        <taxon>Pseudonocardiales</taxon>
        <taxon>Pseudonocardiaceae</taxon>
        <taxon>Pseudonocardia</taxon>
    </lineage>
</organism>
<reference evidence="2" key="1">
    <citation type="submission" date="2021-04" db="EMBL/GenBank/DDBJ databases">
        <title>Pseudonocardia sp. nov., isolated from sandy soil of mangrove forest.</title>
        <authorList>
            <person name="Zan Z."/>
            <person name="Huang R."/>
            <person name="Liu W."/>
        </authorList>
    </citation>
    <scope>NUCLEOTIDE SEQUENCE</scope>
    <source>
        <strain evidence="2">S2-4</strain>
    </source>
</reference>
<protein>
    <submittedName>
        <fullName evidence="2">VWA domain-containing protein</fullName>
    </submittedName>
</protein>
<name>A0ABT1A4Y0_9PSEU</name>
<gene>
    <name evidence="2" type="ORF">KDL28_23295</name>
</gene>
<dbReference type="Proteomes" id="UP001165283">
    <property type="component" value="Unassembled WGS sequence"/>
</dbReference>